<dbReference type="HOGENOM" id="CLU_1391011_0_0_1"/>
<name>A0A0C9VG84_SPHS4</name>
<dbReference type="AlphaFoldDB" id="A0A0C9VG84"/>
<evidence type="ECO:0000313" key="1">
    <source>
        <dbReference type="EMBL" id="KIJ36381.1"/>
    </source>
</evidence>
<keyword evidence="2" id="KW-1185">Reference proteome</keyword>
<accession>A0A0C9VG84</accession>
<organism evidence="1 2">
    <name type="scientific">Sphaerobolus stellatus (strain SS14)</name>
    <dbReference type="NCBI Taxonomy" id="990650"/>
    <lineage>
        <taxon>Eukaryota</taxon>
        <taxon>Fungi</taxon>
        <taxon>Dikarya</taxon>
        <taxon>Basidiomycota</taxon>
        <taxon>Agaricomycotina</taxon>
        <taxon>Agaricomycetes</taxon>
        <taxon>Phallomycetidae</taxon>
        <taxon>Geastrales</taxon>
        <taxon>Sphaerobolaceae</taxon>
        <taxon>Sphaerobolus</taxon>
    </lineage>
</organism>
<dbReference type="EMBL" id="KN837179">
    <property type="protein sequence ID" value="KIJ36381.1"/>
    <property type="molecule type" value="Genomic_DNA"/>
</dbReference>
<reference evidence="1 2" key="1">
    <citation type="submission" date="2014-06" db="EMBL/GenBank/DDBJ databases">
        <title>Evolutionary Origins and Diversification of the Mycorrhizal Mutualists.</title>
        <authorList>
            <consortium name="DOE Joint Genome Institute"/>
            <consortium name="Mycorrhizal Genomics Consortium"/>
            <person name="Kohler A."/>
            <person name="Kuo A."/>
            <person name="Nagy L.G."/>
            <person name="Floudas D."/>
            <person name="Copeland A."/>
            <person name="Barry K.W."/>
            <person name="Cichocki N."/>
            <person name="Veneault-Fourrey C."/>
            <person name="LaButti K."/>
            <person name="Lindquist E.A."/>
            <person name="Lipzen A."/>
            <person name="Lundell T."/>
            <person name="Morin E."/>
            <person name="Murat C."/>
            <person name="Riley R."/>
            <person name="Ohm R."/>
            <person name="Sun H."/>
            <person name="Tunlid A."/>
            <person name="Henrissat B."/>
            <person name="Grigoriev I.V."/>
            <person name="Hibbett D.S."/>
            <person name="Martin F."/>
        </authorList>
    </citation>
    <scope>NUCLEOTIDE SEQUENCE [LARGE SCALE GENOMIC DNA]</scope>
    <source>
        <strain evidence="1 2">SS14</strain>
    </source>
</reference>
<proteinExistence type="predicted"/>
<dbReference type="Proteomes" id="UP000054279">
    <property type="component" value="Unassembled WGS sequence"/>
</dbReference>
<gene>
    <name evidence="1" type="ORF">M422DRAFT_51135</name>
</gene>
<evidence type="ECO:0000313" key="2">
    <source>
        <dbReference type="Proteomes" id="UP000054279"/>
    </source>
</evidence>
<protein>
    <submittedName>
        <fullName evidence="1">Uncharacterized protein</fullName>
    </submittedName>
</protein>
<sequence length="196" mass="22442">MSNYRPVTPEPCGYWEILALPAVSPFSESIDVVSAWWKILSHYFPAKQIRIVPRSLRVAGQVVQTLVVEAICVRHYGMSKSKTTQLFILEYRGPECLPLDGSFGEWESQSSSFRGSLEEVLHHEDLSQIYVALAVGEYVKFWKVDMIDGREGSWQPLVDDPEGQDTLDSYDVADWHDKLKIHKFMTEIAGYVHGFW</sequence>